<dbReference type="Pfam" id="PF13407">
    <property type="entry name" value="Peripla_BP_4"/>
    <property type="match status" value="1"/>
</dbReference>
<dbReference type="SUPFAM" id="SSF53822">
    <property type="entry name" value="Periplasmic binding protein-like I"/>
    <property type="match status" value="1"/>
</dbReference>
<dbReference type="Proteomes" id="UP001284601">
    <property type="component" value="Unassembled WGS sequence"/>
</dbReference>
<evidence type="ECO:0000256" key="4">
    <source>
        <dbReference type="SAM" id="SignalP"/>
    </source>
</evidence>
<comment type="subcellular location">
    <subcellularLocation>
        <location evidence="1">Cell envelope</location>
    </subcellularLocation>
</comment>
<organism evidence="6 7">
    <name type="scientific">Conexibacter stalactiti</name>
    <dbReference type="NCBI Taxonomy" id="1940611"/>
    <lineage>
        <taxon>Bacteria</taxon>
        <taxon>Bacillati</taxon>
        <taxon>Actinomycetota</taxon>
        <taxon>Thermoleophilia</taxon>
        <taxon>Solirubrobacterales</taxon>
        <taxon>Conexibacteraceae</taxon>
        <taxon>Conexibacter</taxon>
    </lineage>
</organism>
<dbReference type="Gene3D" id="3.40.50.2300">
    <property type="match status" value="2"/>
</dbReference>
<gene>
    <name evidence="6" type="ORF">R7226_17940</name>
</gene>
<dbReference type="PANTHER" id="PTHR46847">
    <property type="entry name" value="D-ALLOSE-BINDING PERIPLASMIC PROTEIN-RELATED"/>
    <property type="match status" value="1"/>
</dbReference>
<dbReference type="EMBL" id="JAWSTH010000050">
    <property type="protein sequence ID" value="MDW5596235.1"/>
    <property type="molecule type" value="Genomic_DNA"/>
</dbReference>
<dbReference type="CDD" id="cd01536">
    <property type="entry name" value="PBP1_ABC_sugar_binding-like"/>
    <property type="match status" value="1"/>
</dbReference>
<name>A0ABU4HSL9_9ACTN</name>
<reference evidence="6 7" key="2">
    <citation type="submission" date="2023-10" db="EMBL/GenBank/DDBJ databases">
        <authorList>
            <person name="Han X.F."/>
        </authorList>
    </citation>
    <scope>NUCLEOTIDE SEQUENCE [LARGE SCALE GENOMIC DNA]</scope>
    <source>
        <strain evidence="6 7">KCTC 39840</strain>
    </source>
</reference>
<proteinExistence type="inferred from homology"/>
<evidence type="ECO:0000313" key="7">
    <source>
        <dbReference type="Proteomes" id="UP001284601"/>
    </source>
</evidence>
<dbReference type="InterPro" id="IPR025997">
    <property type="entry name" value="SBP_2_dom"/>
</dbReference>
<evidence type="ECO:0000256" key="3">
    <source>
        <dbReference type="ARBA" id="ARBA00022729"/>
    </source>
</evidence>
<evidence type="ECO:0000256" key="1">
    <source>
        <dbReference type="ARBA" id="ARBA00004196"/>
    </source>
</evidence>
<dbReference type="RefSeq" id="WP_318598617.1">
    <property type="nucleotide sequence ID" value="NZ_JAWSTH010000050.1"/>
</dbReference>
<feature type="domain" description="Periplasmic binding protein" evidence="5">
    <location>
        <begin position="51"/>
        <end position="307"/>
    </location>
</feature>
<comment type="similarity">
    <text evidence="2">Belongs to the bacterial solute-binding protein 2 family.</text>
</comment>
<keyword evidence="7" id="KW-1185">Reference proteome</keyword>
<accession>A0ABU4HSL9</accession>
<dbReference type="InterPro" id="IPR028082">
    <property type="entry name" value="Peripla_BP_I"/>
</dbReference>
<reference evidence="7" key="1">
    <citation type="submission" date="2023-07" db="EMBL/GenBank/DDBJ databases">
        <title>Conexibacter stalactiti sp. nov., isolated from stalactites in a lava cave and emended description of the genus Conexibacter.</title>
        <authorList>
            <person name="Lee S.D."/>
        </authorList>
    </citation>
    <scope>NUCLEOTIDE SEQUENCE [LARGE SCALE GENOMIC DNA]</scope>
    <source>
        <strain evidence="7">KCTC 39840</strain>
    </source>
</reference>
<dbReference type="PANTHER" id="PTHR46847:SF1">
    <property type="entry name" value="D-ALLOSE-BINDING PERIPLASMIC PROTEIN-RELATED"/>
    <property type="match status" value="1"/>
</dbReference>
<comment type="caution">
    <text evidence="6">The sequence shown here is derived from an EMBL/GenBank/DDBJ whole genome shotgun (WGS) entry which is preliminary data.</text>
</comment>
<sequence length="340" mass="35046">MKMHQVSRRTGIALATVALAIAGAGCGASEGGSDDDGGSTQAAKSAGDLTIGVSNLGLAAPFPAAISRGIKAAAEEQGIRIVELDGKSDPDKQANDMQDLIAQRPDGILLLPVDSGIAQGLVDAADAEGIPVVAVASQVGDPSERELKDVYPRLAALVTQDEVASGEKAAEIVIRELPDGGEIAILEGAAGFAESKLRQVGFDEVLARSGRSFRTVASQPGDWLPDKGEAVCQNMLAAHPNLRLVYSHSDDMAVGCTKAVGQANRDVKVVGVGGSRLGMNAVEAGEMAGTVCYLPEELGRVALETIVGDLTGDRPVEAEFVSYETPATTRANASECNAQW</sequence>
<feature type="chain" id="PRO_5047180088" evidence="4">
    <location>
        <begin position="29"/>
        <end position="340"/>
    </location>
</feature>
<evidence type="ECO:0000313" key="6">
    <source>
        <dbReference type="EMBL" id="MDW5596235.1"/>
    </source>
</evidence>
<feature type="signal peptide" evidence="4">
    <location>
        <begin position="1"/>
        <end position="28"/>
    </location>
</feature>
<evidence type="ECO:0000259" key="5">
    <source>
        <dbReference type="Pfam" id="PF13407"/>
    </source>
</evidence>
<keyword evidence="3 4" id="KW-0732">Signal</keyword>
<evidence type="ECO:0000256" key="2">
    <source>
        <dbReference type="ARBA" id="ARBA00007639"/>
    </source>
</evidence>
<protein>
    <submittedName>
        <fullName evidence="6">Sugar ABC transporter substrate-binding protein</fullName>
    </submittedName>
</protein>
<dbReference type="PROSITE" id="PS51257">
    <property type="entry name" value="PROKAR_LIPOPROTEIN"/>
    <property type="match status" value="1"/>
</dbReference>